<evidence type="ECO:0000256" key="3">
    <source>
        <dbReference type="ARBA" id="ARBA00022917"/>
    </source>
</evidence>
<accession>A0A0K8MB56</accession>
<dbReference type="EMBL" id="BBVC01000016">
    <property type="protein sequence ID" value="GAO97755.1"/>
    <property type="molecule type" value="Genomic_DNA"/>
</dbReference>
<dbReference type="PROSITE" id="PS50832">
    <property type="entry name" value="S1_IF1_TYPE"/>
    <property type="match status" value="1"/>
</dbReference>
<comment type="subcellular location">
    <subcellularLocation>
        <location evidence="4">Cytoplasm</location>
    </subcellularLocation>
</comment>
<dbReference type="NCBIfam" id="TIGR00008">
    <property type="entry name" value="infA"/>
    <property type="match status" value="1"/>
</dbReference>
<dbReference type="GO" id="GO:0005829">
    <property type="term" value="C:cytosol"/>
    <property type="evidence" value="ECO:0007669"/>
    <property type="project" value="TreeGrafter"/>
</dbReference>
<evidence type="ECO:0000313" key="7">
    <source>
        <dbReference type="EMBL" id="GAO97755.1"/>
    </source>
</evidence>
<dbReference type="PANTHER" id="PTHR33370">
    <property type="entry name" value="TRANSLATION INITIATION FACTOR IF-1, CHLOROPLASTIC"/>
    <property type="match status" value="1"/>
</dbReference>
<evidence type="ECO:0000256" key="1">
    <source>
        <dbReference type="ARBA" id="ARBA00010939"/>
    </source>
</evidence>
<keyword evidence="2 4" id="KW-0396">Initiation factor</keyword>
<keyword evidence="4" id="KW-0694">RNA-binding</keyword>
<dbReference type="PANTHER" id="PTHR33370:SF1">
    <property type="entry name" value="TRANSLATION INITIATION FACTOR IF-1, CHLOROPLASTIC"/>
    <property type="match status" value="1"/>
</dbReference>
<keyword evidence="4" id="KW-0699">rRNA-binding</keyword>
<evidence type="ECO:0000256" key="2">
    <source>
        <dbReference type="ARBA" id="ARBA00022540"/>
    </source>
</evidence>
<dbReference type="Gene3D" id="2.40.50.140">
    <property type="entry name" value="Nucleic acid-binding proteins"/>
    <property type="match status" value="1"/>
</dbReference>
<evidence type="ECO:0000256" key="4">
    <source>
        <dbReference type="HAMAP-Rule" id="MF_00075"/>
    </source>
</evidence>
<keyword evidence="3 4" id="KW-0648">Protein biosynthesis</keyword>
<keyword evidence="4" id="KW-0963">Cytoplasm</keyword>
<dbReference type="GO" id="GO:0043022">
    <property type="term" value="F:ribosome binding"/>
    <property type="evidence" value="ECO:0007669"/>
    <property type="project" value="UniProtKB-UniRule"/>
</dbReference>
<keyword evidence="8" id="KW-1185">Reference proteome</keyword>
<evidence type="ECO:0000256" key="5">
    <source>
        <dbReference type="NCBIfam" id="TIGR00008"/>
    </source>
</evidence>
<comment type="subunit">
    <text evidence="4">Component of the 30S ribosomal translation pre-initiation complex which assembles on the 30S ribosome in the order IF-2 and IF-3, IF-1 and N-formylmethionyl-tRNA(fMet); mRNA recruitment can occur at any time during PIC assembly.</text>
</comment>
<dbReference type="OrthoDB" id="9803250at2"/>
<dbReference type="Pfam" id="PF01176">
    <property type="entry name" value="eIF-1a"/>
    <property type="match status" value="1"/>
</dbReference>
<dbReference type="FunFam" id="2.40.50.140:FF:000002">
    <property type="entry name" value="Translation initiation factor IF-1"/>
    <property type="match status" value="1"/>
</dbReference>
<dbReference type="InterPro" id="IPR003029">
    <property type="entry name" value="S1_domain"/>
</dbReference>
<comment type="similarity">
    <text evidence="1 4">Belongs to the IF-1 family.</text>
</comment>
<protein>
    <recommendedName>
        <fullName evidence="4 5">Translation initiation factor IF-1</fullName>
    </recommendedName>
</protein>
<comment type="caution">
    <text evidence="7">The sequence shown here is derived from an EMBL/GenBank/DDBJ whole genome shotgun (WGS) entry which is preliminary data.</text>
</comment>
<evidence type="ECO:0000313" key="8">
    <source>
        <dbReference type="Proteomes" id="UP000036771"/>
    </source>
</evidence>
<dbReference type="SMART" id="SM00316">
    <property type="entry name" value="S1"/>
    <property type="match status" value="1"/>
</dbReference>
<dbReference type="STRING" id="1629334.Cva_00395"/>
<dbReference type="CDD" id="cd04451">
    <property type="entry name" value="S1_IF1"/>
    <property type="match status" value="1"/>
</dbReference>
<dbReference type="GO" id="GO:0003743">
    <property type="term" value="F:translation initiation factor activity"/>
    <property type="evidence" value="ECO:0007669"/>
    <property type="project" value="UniProtKB-UniRule"/>
</dbReference>
<dbReference type="InterPro" id="IPR006196">
    <property type="entry name" value="RNA-binding_domain_S1_IF1"/>
</dbReference>
<dbReference type="Proteomes" id="UP000036771">
    <property type="component" value="Unassembled WGS sequence"/>
</dbReference>
<sequence length="72" mass="8363">MSKEDLIEFNGVVMEVLSNAMFRVKLDNDHIILAHTSGRMRKNRIRVLAGDRVTVEMTPYDLTKGRVIFREK</sequence>
<gene>
    <name evidence="4 7" type="primary">infA</name>
    <name evidence="7" type="ORF">Cva_00395</name>
</gene>
<name>A0A0K8MB56_9PROT</name>
<dbReference type="HAMAP" id="MF_00075">
    <property type="entry name" value="IF_1"/>
    <property type="match status" value="1"/>
</dbReference>
<dbReference type="InterPro" id="IPR004368">
    <property type="entry name" value="TIF_IF1"/>
</dbReference>
<evidence type="ECO:0000259" key="6">
    <source>
        <dbReference type="PROSITE" id="PS50832"/>
    </source>
</evidence>
<organism evidence="7 8">
    <name type="scientific">Caedimonas varicaedens</name>
    <dbReference type="NCBI Taxonomy" id="1629334"/>
    <lineage>
        <taxon>Bacteria</taxon>
        <taxon>Pseudomonadati</taxon>
        <taxon>Pseudomonadota</taxon>
        <taxon>Alphaproteobacteria</taxon>
        <taxon>Holosporales</taxon>
        <taxon>Caedimonadaceae</taxon>
        <taxon>Caedimonas</taxon>
    </lineage>
</organism>
<dbReference type="InterPro" id="IPR012340">
    <property type="entry name" value="NA-bd_OB-fold"/>
</dbReference>
<dbReference type="AlphaFoldDB" id="A0A0K8MB56"/>
<reference evidence="7 8" key="1">
    <citation type="submission" date="2015-03" db="EMBL/GenBank/DDBJ databases">
        <title>Caedibacter varicaedens, whole genome shotgun sequence.</title>
        <authorList>
            <person name="Suzuki H."/>
            <person name="Dapper A.L."/>
            <person name="Gibson A.K."/>
            <person name="Jackson C."/>
            <person name="Lee H."/>
            <person name="Pejaver V.R."/>
            <person name="Doak T."/>
            <person name="Lynch M."/>
        </authorList>
    </citation>
    <scope>NUCLEOTIDE SEQUENCE [LARGE SCALE GENOMIC DNA]</scope>
</reference>
<comment type="function">
    <text evidence="4">One of the essential components for the initiation of protein synthesis. Stabilizes the binding of IF-2 and IF-3 on the 30S subunit to which N-formylmethionyl-tRNA(fMet) subsequently binds. Helps modulate mRNA selection, yielding the 30S pre-initiation complex (PIC). Upon addition of the 50S ribosomal subunit IF-1, IF-2 and IF-3 are released leaving the mature 70S translation initiation complex.</text>
</comment>
<feature type="domain" description="S1-like" evidence="6">
    <location>
        <begin position="1"/>
        <end position="72"/>
    </location>
</feature>
<dbReference type="GO" id="GO:0019843">
    <property type="term" value="F:rRNA binding"/>
    <property type="evidence" value="ECO:0007669"/>
    <property type="project" value="UniProtKB-UniRule"/>
</dbReference>
<dbReference type="SUPFAM" id="SSF50249">
    <property type="entry name" value="Nucleic acid-binding proteins"/>
    <property type="match status" value="1"/>
</dbReference>
<proteinExistence type="inferred from homology"/>